<proteinExistence type="inferred from homology"/>
<name>A0A812RCU7_9DINO</name>
<feature type="transmembrane region" description="Helical" evidence="8">
    <location>
        <begin position="57"/>
        <end position="79"/>
    </location>
</feature>
<feature type="region of interest" description="Disordered" evidence="7">
    <location>
        <begin position="268"/>
        <end position="289"/>
    </location>
</feature>
<protein>
    <submittedName>
        <fullName evidence="9">ELI5 protein</fullName>
    </submittedName>
</protein>
<keyword evidence="8" id="KW-0472">Membrane</keyword>
<evidence type="ECO:0000256" key="3">
    <source>
        <dbReference type="ARBA" id="ARBA00022793"/>
    </source>
</evidence>
<dbReference type="Gene3D" id="3.90.1150.10">
    <property type="entry name" value="Aspartate Aminotransferase, domain 1"/>
    <property type="match status" value="1"/>
</dbReference>
<evidence type="ECO:0000313" key="10">
    <source>
        <dbReference type="Proteomes" id="UP000604046"/>
    </source>
</evidence>
<reference evidence="9" key="1">
    <citation type="submission" date="2021-02" db="EMBL/GenBank/DDBJ databases">
        <authorList>
            <person name="Dougan E. K."/>
            <person name="Rhodes N."/>
            <person name="Thang M."/>
            <person name="Chan C."/>
        </authorList>
    </citation>
    <scope>NUCLEOTIDE SEQUENCE</scope>
</reference>
<evidence type="ECO:0000256" key="7">
    <source>
        <dbReference type="SAM" id="MobiDB-lite"/>
    </source>
</evidence>
<dbReference type="PANTHER" id="PTHR11999:SF70">
    <property type="entry name" value="MIP05841P"/>
    <property type="match status" value="1"/>
</dbReference>
<feature type="compositionally biased region" description="Basic and acidic residues" evidence="7">
    <location>
        <begin position="268"/>
        <end position="280"/>
    </location>
</feature>
<keyword evidence="4 6" id="KW-0663">Pyridoxal phosphate</keyword>
<dbReference type="GO" id="GO:0016831">
    <property type="term" value="F:carboxy-lyase activity"/>
    <property type="evidence" value="ECO:0007669"/>
    <property type="project" value="UniProtKB-KW"/>
</dbReference>
<dbReference type="GO" id="GO:0006520">
    <property type="term" value="P:amino acid metabolic process"/>
    <property type="evidence" value="ECO:0007669"/>
    <property type="project" value="InterPro"/>
</dbReference>
<evidence type="ECO:0000256" key="6">
    <source>
        <dbReference type="PIRSR" id="PIRSR602129-50"/>
    </source>
</evidence>
<evidence type="ECO:0000256" key="5">
    <source>
        <dbReference type="ARBA" id="ARBA00023239"/>
    </source>
</evidence>
<dbReference type="InterPro" id="IPR002129">
    <property type="entry name" value="PyrdxlP-dep_de-COase"/>
</dbReference>
<keyword evidence="5" id="KW-0456">Lyase</keyword>
<dbReference type="EMBL" id="CAJNDS010002327">
    <property type="protein sequence ID" value="CAE7434759.1"/>
    <property type="molecule type" value="Genomic_DNA"/>
</dbReference>
<evidence type="ECO:0000256" key="4">
    <source>
        <dbReference type="ARBA" id="ARBA00022898"/>
    </source>
</evidence>
<keyword evidence="8" id="KW-1133">Transmembrane helix</keyword>
<keyword evidence="3" id="KW-0210">Decarboxylase</keyword>
<dbReference type="GO" id="GO:0005737">
    <property type="term" value="C:cytoplasm"/>
    <property type="evidence" value="ECO:0007669"/>
    <property type="project" value="TreeGrafter"/>
</dbReference>
<dbReference type="Gene3D" id="3.40.640.10">
    <property type="entry name" value="Type I PLP-dependent aspartate aminotransferase-like (Major domain)"/>
    <property type="match status" value="1"/>
</dbReference>
<dbReference type="OrthoDB" id="286427at2759"/>
<dbReference type="GO" id="GO:0030170">
    <property type="term" value="F:pyridoxal phosphate binding"/>
    <property type="evidence" value="ECO:0007669"/>
    <property type="project" value="InterPro"/>
</dbReference>
<keyword evidence="10" id="KW-1185">Reference proteome</keyword>
<evidence type="ECO:0000313" key="9">
    <source>
        <dbReference type="EMBL" id="CAE7434759.1"/>
    </source>
</evidence>
<comment type="caution">
    <text evidence="9">The sequence shown here is derived from an EMBL/GenBank/DDBJ whole genome shotgun (WGS) entry which is preliminary data.</text>
</comment>
<comment type="cofactor">
    <cofactor evidence="1 6">
        <name>pyridoxal 5'-phosphate</name>
        <dbReference type="ChEBI" id="CHEBI:597326"/>
    </cofactor>
</comment>
<feature type="transmembrane region" description="Helical" evidence="8">
    <location>
        <begin position="230"/>
        <end position="247"/>
    </location>
</feature>
<dbReference type="Proteomes" id="UP000604046">
    <property type="component" value="Unassembled WGS sequence"/>
</dbReference>
<dbReference type="Pfam" id="PF00282">
    <property type="entry name" value="Pyridoxal_deC"/>
    <property type="match status" value="1"/>
</dbReference>
<dbReference type="InterPro" id="IPR015421">
    <property type="entry name" value="PyrdxlP-dep_Trfase_major"/>
</dbReference>
<sequence length="769" mass="86099">MVCPVSFFARHRGVSEWHTHALSAHGVTALLVWAILIVQLATGTVATGHKVMKVHKYLGRVQMLLSPPLMISGWCLLLWKAYVDFWLHGAYKHILVADSIYYVVPQMSLLQMLYFYDVTKLHLTSPLHRIVGAWEGYVRSFALVSSCASTALLGWRSWWEQWGLGLELIILTFPMTMLEMYLSYNHGSRRKLPHAVDGLLYTLSNIPGTQIVLAHDCYWLRDQCLSWTEIFALDSFVLLLAFIWFGQKYRSCKGDRFKETFVEESDTREPSGIKARDRADPVQANADGQKKNLDPACIMDLGNQTLEMLKHVPLSSQHNLWPAVKPGELAAKFHTNPPETPKEFGEILKKMEKHVFPGVVSWQHPLFMAYYPCSASTPAILSELVVAAIGSVGLQWASNPIATELEVVVMDWVAKLLNLGKAFEHSSGRGGGLILGNSGEGMLNAMLSAKIRKHREVKPSLTWEDAFYQDTSSFVAYASSEAHYSAIKACRLAGLRTKILQAEADPSGNLALKASTLRKAMEEDRKNGLMPIALMLTYGSTNTSAKDDLASFKEFAKELWIHVDAAYAGAAWCLEKFKDEAAPLAEVATSLGVSGAKWFLCGFDTAFFWTKDRRLLTDVFSASGSYMVDAIEEPSQYAPEFKDWAVPCGRRFRSLRVWAVFEYFGTAHFKGYIQQSIDQADWLRARIDEHPAYEQPVTTQFGLVCLCSVHGDETTKFLCEHLQGHGFGVLSSVLRGTVFLRIALGSPLTEQVHIEALWQSMVKFAEEVP</sequence>
<organism evidence="9 10">
    <name type="scientific">Symbiodinium natans</name>
    <dbReference type="NCBI Taxonomy" id="878477"/>
    <lineage>
        <taxon>Eukaryota</taxon>
        <taxon>Sar</taxon>
        <taxon>Alveolata</taxon>
        <taxon>Dinophyceae</taxon>
        <taxon>Suessiales</taxon>
        <taxon>Symbiodiniaceae</taxon>
        <taxon>Symbiodinium</taxon>
    </lineage>
</organism>
<comment type="similarity">
    <text evidence="2">Belongs to the group II decarboxylase family.</text>
</comment>
<accession>A0A812RCU7</accession>
<dbReference type="PANTHER" id="PTHR11999">
    <property type="entry name" value="GROUP II PYRIDOXAL-5-PHOSPHATE DECARBOXYLASE"/>
    <property type="match status" value="1"/>
</dbReference>
<dbReference type="AlphaFoldDB" id="A0A812RCU7"/>
<feature type="modified residue" description="N6-(pyridoxal phosphate)lysine" evidence="6">
    <location>
        <position position="597"/>
    </location>
</feature>
<dbReference type="InterPro" id="IPR010977">
    <property type="entry name" value="Aromatic_deC"/>
</dbReference>
<feature type="transmembrane region" description="Helical" evidence="8">
    <location>
        <begin position="22"/>
        <end position="45"/>
    </location>
</feature>
<feature type="transmembrane region" description="Helical" evidence="8">
    <location>
        <begin position="99"/>
        <end position="116"/>
    </location>
</feature>
<evidence type="ECO:0000256" key="8">
    <source>
        <dbReference type="SAM" id="Phobius"/>
    </source>
</evidence>
<dbReference type="InterPro" id="IPR015422">
    <property type="entry name" value="PyrdxlP-dep_Trfase_small"/>
</dbReference>
<evidence type="ECO:0000256" key="1">
    <source>
        <dbReference type="ARBA" id="ARBA00001933"/>
    </source>
</evidence>
<dbReference type="PRINTS" id="PR00800">
    <property type="entry name" value="YHDCRBOXLASE"/>
</dbReference>
<gene>
    <name evidence="9" type="primary">ELI5</name>
    <name evidence="9" type="ORF">SNAT2548_LOCUS23613</name>
</gene>
<dbReference type="InterPro" id="IPR015424">
    <property type="entry name" value="PyrdxlP-dep_Trfase"/>
</dbReference>
<dbReference type="GO" id="GO:0019752">
    <property type="term" value="P:carboxylic acid metabolic process"/>
    <property type="evidence" value="ECO:0007669"/>
    <property type="project" value="InterPro"/>
</dbReference>
<evidence type="ECO:0000256" key="2">
    <source>
        <dbReference type="ARBA" id="ARBA00009533"/>
    </source>
</evidence>
<keyword evidence="8" id="KW-0812">Transmembrane</keyword>
<dbReference type="SUPFAM" id="SSF53383">
    <property type="entry name" value="PLP-dependent transferases"/>
    <property type="match status" value="1"/>
</dbReference>
<dbReference type="Gene3D" id="1.20.1340.10">
    <property type="entry name" value="dopa decarboxylase, N-terminal domain"/>
    <property type="match status" value="1"/>
</dbReference>
<feature type="transmembrane region" description="Helical" evidence="8">
    <location>
        <begin position="161"/>
        <end position="182"/>
    </location>
</feature>